<dbReference type="GO" id="GO:0008270">
    <property type="term" value="F:zinc ion binding"/>
    <property type="evidence" value="ECO:0007669"/>
    <property type="project" value="InterPro"/>
</dbReference>
<dbReference type="EMBL" id="PYLS01000005">
    <property type="protein sequence ID" value="PST82827.1"/>
    <property type="molecule type" value="Genomic_DNA"/>
</dbReference>
<dbReference type="RefSeq" id="WP_107215085.1">
    <property type="nucleotide sequence ID" value="NZ_KZ686269.1"/>
</dbReference>
<dbReference type="InterPro" id="IPR013088">
    <property type="entry name" value="Znf_NHR/GATA"/>
</dbReference>
<accession>A0A2T3HK60</accession>
<dbReference type="Gene3D" id="3.30.50.10">
    <property type="entry name" value="Erythroid Transcription Factor GATA-1, subunit A"/>
    <property type="match status" value="1"/>
</dbReference>
<reference evidence="1 2" key="1">
    <citation type="submission" date="2018-03" db="EMBL/GenBank/DDBJ databases">
        <authorList>
            <person name="Keele B.F."/>
        </authorList>
    </citation>
    <scope>NUCLEOTIDE SEQUENCE [LARGE SCALE GENOMIC DNA]</scope>
    <source>
        <strain evidence="1 2">YL28-9</strain>
    </source>
</reference>
<name>A0A2T3HK60_9SPHI</name>
<organism evidence="1 2">
    <name type="scientific">Pedobacter yulinensis</name>
    <dbReference type="NCBI Taxonomy" id="2126353"/>
    <lineage>
        <taxon>Bacteria</taxon>
        <taxon>Pseudomonadati</taxon>
        <taxon>Bacteroidota</taxon>
        <taxon>Sphingobacteriia</taxon>
        <taxon>Sphingobacteriales</taxon>
        <taxon>Sphingobacteriaceae</taxon>
        <taxon>Pedobacter</taxon>
    </lineage>
</organism>
<dbReference type="OrthoDB" id="5187906at2"/>
<dbReference type="AlphaFoldDB" id="A0A2T3HK60"/>
<keyword evidence="2" id="KW-1185">Reference proteome</keyword>
<dbReference type="Proteomes" id="UP000240912">
    <property type="component" value="Unassembled WGS sequence"/>
</dbReference>
<evidence type="ECO:0008006" key="3">
    <source>
        <dbReference type="Google" id="ProtNLM"/>
    </source>
</evidence>
<evidence type="ECO:0000313" key="2">
    <source>
        <dbReference type="Proteomes" id="UP000240912"/>
    </source>
</evidence>
<gene>
    <name evidence="1" type="ORF">C7T94_09305</name>
</gene>
<proteinExistence type="predicted"/>
<sequence length="136" mass="15208">MNQIPEKNCPHCGAPLAQRTHSPFCSAQCRAAGPENAGNSPALATALSAVHQNYLLLKRFFETPARELFRQIVPEHELLDKGFRPEFFTSICIDARGTVTHYCFEFGWSKNKPGQLELSVETDRPGAVRDVISYPF</sequence>
<evidence type="ECO:0000313" key="1">
    <source>
        <dbReference type="EMBL" id="PST82827.1"/>
    </source>
</evidence>
<protein>
    <recommendedName>
        <fullName evidence="3">DUF2116 family Zn-ribbon domain-containing protein</fullName>
    </recommendedName>
</protein>
<dbReference type="GO" id="GO:0006355">
    <property type="term" value="P:regulation of DNA-templated transcription"/>
    <property type="evidence" value="ECO:0007669"/>
    <property type="project" value="InterPro"/>
</dbReference>
<comment type="caution">
    <text evidence="1">The sequence shown here is derived from an EMBL/GenBank/DDBJ whole genome shotgun (WGS) entry which is preliminary data.</text>
</comment>